<reference evidence="3" key="1">
    <citation type="submission" date="2015-01" db="EMBL/GenBank/DDBJ databases">
        <authorList>
            <person name="Aksoy S."/>
            <person name="Warren W."/>
            <person name="Wilson R.K."/>
        </authorList>
    </citation>
    <scope>NUCLEOTIDE SEQUENCE [LARGE SCALE GENOMIC DNA]</scope>
    <source>
        <strain evidence="3">IAEA</strain>
    </source>
</reference>
<dbReference type="Proteomes" id="UP000092460">
    <property type="component" value="Unassembled WGS sequence"/>
</dbReference>
<dbReference type="EnsemblMetazoa" id="GPPI008517-RA">
    <property type="protein sequence ID" value="GPPI008517-PA"/>
    <property type="gene ID" value="GPPI008517"/>
</dbReference>
<protein>
    <submittedName>
        <fullName evidence="2">Uncharacterized protein</fullName>
    </submittedName>
</protein>
<dbReference type="AlphaFoldDB" id="A0A1B0ATZ1"/>
<dbReference type="EMBL" id="JXJN01003479">
    <property type="status" value="NOT_ANNOTATED_CDS"/>
    <property type="molecule type" value="Genomic_DNA"/>
</dbReference>
<evidence type="ECO:0000313" key="2">
    <source>
        <dbReference type="EnsemblMetazoa" id="GPPI008517-PA"/>
    </source>
</evidence>
<feature type="compositionally biased region" description="Low complexity" evidence="1">
    <location>
        <begin position="1"/>
        <end position="18"/>
    </location>
</feature>
<keyword evidence="3" id="KW-1185">Reference proteome</keyword>
<accession>A0A1B0ATZ1</accession>
<proteinExistence type="predicted"/>
<evidence type="ECO:0000256" key="1">
    <source>
        <dbReference type="SAM" id="MobiDB-lite"/>
    </source>
</evidence>
<feature type="compositionally biased region" description="Basic residues" evidence="1">
    <location>
        <begin position="49"/>
        <end position="71"/>
    </location>
</feature>
<dbReference type="VEuPathDB" id="VectorBase:GPPI008517"/>
<reference evidence="2" key="2">
    <citation type="submission" date="2020-05" db="UniProtKB">
        <authorList>
            <consortium name="EnsemblMetazoa"/>
        </authorList>
    </citation>
    <scope>IDENTIFICATION</scope>
    <source>
        <strain evidence="2">IAEA</strain>
    </source>
</reference>
<name>A0A1B0ATZ1_9MUSC</name>
<feature type="region of interest" description="Disordered" evidence="1">
    <location>
        <begin position="1"/>
        <end position="71"/>
    </location>
</feature>
<sequence length="71" mass="8100">MYQSSGSGSQQYPSAYYPMSAQPPNPHGHHQATPAHPSVVIITPPPHHSSTHHHSPHHHFRHHHHSRHHHH</sequence>
<organism evidence="2 3">
    <name type="scientific">Glossina palpalis gambiensis</name>
    <dbReference type="NCBI Taxonomy" id="67801"/>
    <lineage>
        <taxon>Eukaryota</taxon>
        <taxon>Metazoa</taxon>
        <taxon>Ecdysozoa</taxon>
        <taxon>Arthropoda</taxon>
        <taxon>Hexapoda</taxon>
        <taxon>Insecta</taxon>
        <taxon>Pterygota</taxon>
        <taxon>Neoptera</taxon>
        <taxon>Endopterygota</taxon>
        <taxon>Diptera</taxon>
        <taxon>Brachycera</taxon>
        <taxon>Muscomorpha</taxon>
        <taxon>Hippoboscoidea</taxon>
        <taxon>Glossinidae</taxon>
        <taxon>Glossina</taxon>
    </lineage>
</organism>
<evidence type="ECO:0000313" key="3">
    <source>
        <dbReference type="Proteomes" id="UP000092460"/>
    </source>
</evidence>